<dbReference type="AlphaFoldDB" id="A0A0L9TXM7"/>
<dbReference type="Gramene" id="KOM35147">
    <property type="protein sequence ID" value="KOM35147"/>
    <property type="gene ID" value="LR48_Vigan02g129700"/>
</dbReference>
<evidence type="ECO:0000256" key="1">
    <source>
        <dbReference type="SAM" id="Coils"/>
    </source>
</evidence>
<feature type="coiled-coil region" evidence="1">
    <location>
        <begin position="42"/>
        <end position="69"/>
    </location>
</feature>
<organism evidence="2 3">
    <name type="scientific">Phaseolus angularis</name>
    <name type="common">Azuki bean</name>
    <name type="synonym">Vigna angularis</name>
    <dbReference type="NCBI Taxonomy" id="3914"/>
    <lineage>
        <taxon>Eukaryota</taxon>
        <taxon>Viridiplantae</taxon>
        <taxon>Streptophyta</taxon>
        <taxon>Embryophyta</taxon>
        <taxon>Tracheophyta</taxon>
        <taxon>Spermatophyta</taxon>
        <taxon>Magnoliopsida</taxon>
        <taxon>eudicotyledons</taxon>
        <taxon>Gunneridae</taxon>
        <taxon>Pentapetalae</taxon>
        <taxon>rosids</taxon>
        <taxon>fabids</taxon>
        <taxon>Fabales</taxon>
        <taxon>Fabaceae</taxon>
        <taxon>Papilionoideae</taxon>
        <taxon>50 kb inversion clade</taxon>
        <taxon>NPAAA clade</taxon>
        <taxon>indigoferoid/millettioid clade</taxon>
        <taxon>Phaseoleae</taxon>
        <taxon>Vigna</taxon>
    </lineage>
</organism>
<name>A0A0L9TXM7_PHAAN</name>
<dbReference type="Proteomes" id="UP000053144">
    <property type="component" value="Chromosome 2"/>
</dbReference>
<dbReference type="EMBL" id="CM003372">
    <property type="protein sequence ID" value="KOM35147.1"/>
    <property type="molecule type" value="Genomic_DNA"/>
</dbReference>
<accession>A0A0L9TXM7</accession>
<gene>
    <name evidence="2" type="ORF">LR48_Vigan02g129700</name>
</gene>
<sequence>MGLLDAQLRMKQCVQFNISEEDQYLMEESDPEILDEGKLKMANELEDLKKQCVANKEAFEKEMEVAKKEKKE</sequence>
<evidence type="ECO:0000313" key="3">
    <source>
        <dbReference type="Proteomes" id="UP000053144"/>
    </source>
</evidence>
<protein>
    <submittedName>
        <fullName evidence="2">Uncharacterized protein</fullName>
    </submittedName>
</protein>
<keyword evidence="1" id="KW-0175">Coiled coil</keyword>
<proteinExistence type="predicted"/>
<reference evidence="3" key="1">
    <citation type="journal article" date="2015" name="Proc. Natl. Acad. Sci. U.S.A.">
        <title>Genome sequencing of adzuki bean (Vigna angularis) provides insight into high starch and low fat accumulation and domestication.</title>
        <authorList>
            <person name="Yang K."/>
            <person name="Tian Z."/>
            <person name="Chen C."/>
            <person name="Luo L."/>
            <person name="Zhao B."/>
            <person name="Wang Z."/>
            <person name="Yu L."/>
            <person name="Li Y."/>
            <person name="Sun Y."/>
            <person name="Li W."/>
            <person name="Chen Y."/>
            <person name="Li Y."/>
            <person name="Zhang Y."/>
            <person name="Ai D."/>
            <person name="Zhao J."/>
            <person name="Shang C."/>
            <person name="Ma Y."/>
            <person name="Wu B."/>
            <person name="Wang M."/>
            <person name="Gao L."/>
            <person name="Sun D."/>
            <person name="Zhang P."/>
            <person name="Guo F."/>
            <person name="Wang W."/>
            <person name="Li Y."/>
            <person name="Wang J."/>
            <person name="Varshney R.K."/>
            <person name="Wang J."/>
            <person name="Ling H.Q."/>
            <person name="Wan P."/>
        </authorList>
    </citation>
    <scope>NUCLEOTIDE SEQUENCE</scope>
    <source>
        <strain evidence="3">cv. Jingnong 6</strain>
    </source>
</reference>
<evidence type="ECO:0000313" key="2">
    <source>
        <dbReference type="EMBL" id="KOM35147.1"/>
    </source>
</evidence>